<reference evidence="3" key="1">
    <citation type="journal article" date="2014" name="Proc. Natl. Acad. Sci. U.S.A.">
        <title>Extensive sampling of basidiomycete genomes demonstrates inadequacy of the white-rot/brown-rot paradigm for wood decay fungi.</title>
        <authorList>
            <person name="Riley R."/>
            <person name="Salamov A.A."/>
            <person name="Brown D.W."/>
            <person name="Nagy L.G."/>
            <person name="Floudas D."/>
            <person name="Held B.W."/>
            <person name="Levasseur A."/>
            <person name="Lombard V."/>
            <person name="Morin E."/>
            <person name="Otillar R."/>
            <person name="Lindquist E.A."/>
            <person name="Sun H."/>
            <person name="LaButti K.M."/>
            <person name="Schmutz J."/>
            <person name="Jabbour D."/>
            <person name="Luo H."/>
            <person name="Baker S.E."/>
            <person name="Pisabarro A.G."/>
            <person name="Walton J.D."/>
            <person name="Blanchette R.A."/>
            <person name="Henrissat B."/>
            <person name="Martin F."/>
            <person name="Cullen D."/>
            <person name="Hibbett D.S."/>
            <person name="Grigoriev I.V."/>
        </authorList>
    </citation>
    <scope>NUCLEOTIDE SEQUENCE [LARGE SCALE GENOMIC DNA]</scope>
    <source>
        <strain evidence="3">CBS 339.88</strain>
    </source>
</reference>
<feature type="region of interest" description="Disordered" evidence="1">
    <location>
        <begin position="1"/>
        <end position="23"/>
    </location>
</feature>
<feature type="compositionally biased region" description="Pro residues" evidence="1">
    <location>
        <begin position="122"/>
        <end position="132"/>
    </location>
</feature>
<feature type="region of interest" description="Disordered" evidence="1">
    <location>
        <begin position="122"/>
        <end position="155"/>
    </location>
</feature>
<gene>
    <name evidence="2" type="ORF">GALMADRAFT_148719</name>
</gene>
<dbReference type="OrthoDB" id="3025143at2759"/>
<dbReference type="Proteomes" id="UP000027222">
    <property type="component" value="Unassembled WGS sequence"/>
</dbReference>
<proteinExistence type="predicted"/>
<evidence type="ECO:0000256" key="1">
    <source>
        <dbReference type="SAM" id="MobiDB-lite"/>
    </source>
</evidence>
<protein>
    <submittedName>
        <fullName evidence="2">Uncharacterized protein</fullName>
    </submittedName>
</protein>
<dbReference type="STRING" id="685588.A0A067S3M3"/>
<dbReference type="EMBL" id="KL142450">
    <property type="protein sequence ID" value="KDR65406.1"/>
    <property type="molecule type" value="Genomic_DNA"/>
</dbReference>
<name>A0A067S3M3_GALM3</name>
<evidence type="ECO:0000313" key="2">
    <source>
        <dbReference type="EMBL" id="KDR65406.1"/>
    </source>
</evidence>
<dbReference type="HOGENOM" id="CLU_615466_0_0_1"/>
<keyword evidence="3" id="KW-1185">Reference proteome</keyword>
<evidence type="ECO:0000313" key="3">
    <source>
        <dbReference type="Proteomes" id="UP000027222"/>
    </source>
</evidence>
<sequence length="445" mass="49225">MTENPGTRAPCLPEPQTRNLDGPSVVVANPGFDLEALLEARVQAELMREEDPSLSLNDDYEGLFSLSPLSSPEIDPYPYSPAGDNGAIFGLSPLSSPDPTPPASPIFAPLSMECDDSIQPAPFPTTAPPTHPPLRDRSHKGRRKANGHALRAKKRVEARSSTYGHFVARAKVRRRYVDNAEPIQCSANISNSSVTQNAFVAKNDVPRSQKTHKLSEMIGEGSQYGFKLVPWDGRTPIHSWQWPLFSRETANKNRISVFTRQVPAMIPIVDQKCRLVTVLAGYPADDPRWPILTQQAAQALEERRSRCKIPQKKRIHRRGAFIALNTGVSHGSGQTHPSNLSNPDNEEILEELQQMEAFKRIAGFSSACMASWTPGLYNHYATELGKLHRSDPKLRRTFPSSIFSATTYNFGPRTTSFKHVDFANLPYGWCAVTALGSFDPKKGGI</sequence>
<dbReference type="AlphaFoldDB" id="A0A067S3M3"/>
<organism evidence="2 3">
    <name type="scientific">Galerina marginata (strain CBS 339.88)</name>
    <dbReference type="NCBI Taxonomy" id="685588"/>
    <lineage>
        <taxon>Eukaryota</taxon>
        <taxon>Fungi</taxon>
        <taxon>Dikarya</taxon>
        <taxon>Basidiomycota</taxon>
        <taxon>Agaricomycotina</taxon>
        <taxon>Agaricomycetes</taxon>
        <taxon>Agaricomycetidae</taxon>
        <taxon>Agaricales</taxon>
        <taxon>Agaricineae</taxon>
        <taxon>Strophariaceae</taxon>
        <taxon>Galerina</taxon>
    </lineage>
</organism>
<accession>A0A067S3M3</accession>
<feature type="compositionally biased region" description="Basic residues" evidence="1">
    <location>
        <begin position="137"/>
        <end position="155"/>
    </location>
</feature>